<dbReference type="SMART" id="SM00382">
    <property type="entry name" value="AAA"/>
    <property type="match status" value="1"/>
</dbReference>
<dbReference type="GO" id="GO:0008568">
    <property type="term" value="F:microtubule severing ATPase activity"/>
    <property type="evidence" value="ECO:0007669"/>
    <property type="project" value="TreeGrafter"/>
</dbReference>
<dbReference type="Gene3D" id="3.40.50.300">
    <property type="entry name" value="P-loop containing nucleotide triphosphate hydrolases"/>
    <property type="match status" value="1"/>
</dbReference>
<dbReference type="GeneID" id="115818414"/>
<proteinExistence type="predicted"/>
<dbReference type="RefSeq" id="XP_030637644.1">
    <property type="nucleotide sequence ID" value="XM_030781784.1"/>
</dbReference>
<feature type="domain" description="AAA+ ATPase" evidence="2">
    <location>
        <begin position="490"/>
        <end position="627"/>
    </location>
</feature>
<dbReference type="GO" id="GO:0016887">
    <property type="term" value="F:ATP hydrolysis activity"/>
    <property type="evidence" value="ECO:0007669"/>
    <property type="project" value="InterPro"/>
</dbReference>
<keyword evidence="3" id="KW-1185">Reference proteome</keyword>
<feature type="compositionally biased region" description="Polar residues" evidence="1">
    <location>
        <begin position="330"/>
        <end position="339"/>
    </location>
</feature>
<dbReference type="OrthoDB" id="8803010at2759"/>
<dbReference type="AlphaFoldDB" id="A0A6J2W0G3"/>
<dbReference type="SUPFAM" id="SSF52540">
    <property type="entry name" value="P-loop containing nucleoside triphosphate hydrolases"/>
    <property type="match status" value="1"/>
</dbReference>
<dbReference type="InterPro" id="IPR003959">
    <property type="entry name" value="ATPase_AAA_core"/>
</dbReference>
<protein>
    <submittedName>
        <fullName evidence="4">Fidgetin</fullName>
    </submittedName>
</protein>
<feature type="region of interest" description="Disordered" evidence="1">
    <location>
        <begin position="325"/>
        <end position="420"/>
    </location>
</feature>
<name>A0A6J2W0G3_CHACN</name>
<dbReference type="InterPro" id="IPR003593">
    <property type="entry name" value="AAA+_ATPase"/>
</dbReference>
<evidence type="ECO:0000256" key="1">
    <source>
        <dbReference type="SAM" id="MobiDB-lite"/>
    </source>
</evidence>
<evidence type="ECO:0000259" key="2">
    <source>
        <dbReference type="SMART" id="SM00382"/>
    </source>
</evidence>
<organism evidence="3 4">
    <name type="scientific">Chanos chanos</name>
    <name type="common">Milkfish</name>
    <name type="synonym">Mugil chanos</name>
    <dbReference type="NCBI Taxonomy" id="29144"/>
    <lineage>
        <taxon>Eukaryota</taxon>
        <taxon>Metazoa</taxon>
        <taxon>Chordata</taxon>
        <taxon>Craniata</taxon>
        <taxon>Vertebrata</taxon>
        <taxon>Euteleostomi</taxon>
        <taxon>Actinopterygii</taxon>
        <taxon>Neopterygii</taxon>
        <taxon>Teleostei</taxon>
        <taxon>Ostariophysi</taxon>
        <taxon>Gonorynchiformes</taxon>
        <taxon>Chanidae</taxon>
        <taxon>Chanos</taxon>
    </lineage>
</organism>
<sequence>MQWTPEQTQWAEQHFDITSTTRSPAHKSQAFRGQRLSTSSAAAYQYSWANDDISALTASNLLKRYAERYSAILEVPCDRNIVGYPDTAVSGSTGLINGRKTDADPWQEGVYPSLGCVPEVLPKGVSDVSVSVCSSPGVGSGSLTEPSFSSSSCGSQSGAQEYAGTTYNGAYLHPGGGYSAVHPAPALSSPLLQPTPSHASLVPTYSANTSPSLAPYNYAPAGYAPQNTMTSGYSPPPPSSYLPTGIAAPTPLPTTGLAGYSYPPQSLAPIMPATLNGSATSANALKRKTYYMPGQGEMGPYEDFGFSGQANTEPPSAHSPLFRPEVGDDISSSQGSGFDQSIDGRSLTFKPVGHGGSLTPPGYGSKTPHSGERLADFGSPTATMSERSDCESRQHFSATSTSHTQPTASSHTHKVSTTHTLSIEEQLKTVDPRVIELVSSEVVQQLPLLDWSALIGLDAPTAALKDHILWPALQSDPFSRHSHSNTLTAPPQAILLFGPRGAGQTLLARCVASQLGATFFHLRCSLLLSDWLAEREEILRATLLLAHTRQPSVVLLSEVEVVLALPLHEEAPTVGLRQELLSWLDRQQHQAKEGRTLLLCSTNQPQELEDQLVRRYFNHRVLVPLPDAAARLQIIGQTLSQNGCCLSEEDAGLLAQRTGGLTARELRRICQEAVRGVVGGSGLELSLSAILPGQVRALSYQDFHSVLCETQANSAQRDMDLFTEWDRMLHCST</sequence>
<dbReference type="Proteomes" id="UP000504632">
    <property type="component" value="Chromosome 8"/>
</dbReference>
<dbReference type="InterPro" id="IPR027417">
    <property type="entry name" value="P-loop_NTPase"/>
</dbReference>
<dbReference type="PANTHER" id="PTHR23074:SF33">
    <property type="entry name" value="FIDGETIN-LIKE PROTEIN 2"/>
    <property type="match status" value="1"/>
</dbReference>
<dbReference type="PANTHER" id="PTHR23074">
    <property type="entry name" value="AAA DOMAIN-CONTAINING"/>
    <property type="match status" value="1"/>
</dbReference>
<evidence type="ECO:0000313" key="3">
    <source>
        <dbReference type="Proteomes" id="UP000504632"/>
    </source>
</evidence>
<dbReference type="Pfam" id="PF00004">
    <property type="entry name" value="AAA"/>
    <property type="match status" value="1"/>
</dbReference>
<dbReference type="Gene3D" id="1.10.8.60">
    <property type="match status" value="1"/>
</dbReference>
<reference evidence="4" key="1">
    <citation type="submission" date="2025-08" db="UniProtKB">
        <authorList>
            <consortium name="RefSeq"/>
        </authorList>
    </citation>
    <scope>IDENTIFICATION</scope>
</reference>
<dbReference type="InterPro" id="IPR050304">
    <property type="entry name" value="MT-severing_AAA_ATPase"/>
</dbReference>
<dbReference type="InParanoid" id="A0A6J2W0G3"/>
<evidence type="ECO:0000313" key="4">
    <source>
        <dbReference type="RefSeq" id="XP_030637644.1"/>
    </source>
</evidence>
<feature type="compositionally biased region" description="Polar residues" evidence="1">
    <location>
        <begin position="395"/>
        <end position="406"/>
    </location>
</feature>
<accession>A0A6J2W0G3</accession>
<dbReference type="GO" id="GO:0005524">
    <property type="term" value="F:ATP binding"/>
    <property type="evidence" value="ECO:0007669"/>
    <property type="project" value="InterPro"/>
</dbReference>
<gene>
    <name evidence="4" type="primary">LOC115818414</name>
</gene>